<organism evidence="2 3">
    <name type="scientific">Plasmodium gaboni</name>
    <dbReference type="NCBI Taxonomy" id="647221"/>
    <lineage>
        <taxon>Eukaryota</taxon>
        <taxon>Sar</taxon>
        <taxon>Alveolata</taxon>
        <taxon>Apicomplexa</taxon>
        <taxon>Aconoidasida</taxon>
        <taxon>Haemosporida</taxon>
        <taxon>Plasmodiidae</taxon>
        <taxon>Plasmodium</taxon>
        <taxon>Plasmodium (Laverania)</taxon>
    </lineage>
</organism>
<dbReference type="EMBL" id="LT969424">
    <property type="protein sequence ID" value="SOV10074.1"/>
    <property type="molecule type" value="Genomic_DNA"/>
</dbReference>
<dbReference type="Proteomes" id="UP000831156">
    <property type="component" value="Chromosome 1"/>
</dbReference>
<evidence type="ECO:0000313" key="3">
    <source>
        <dbReference type="Proteomes" id="UP000831156"/>
    </source>
</evidence>
<reference evidence="2 3" key="1">
    <citation type="submission" date="2016-09" db="EMBL/GenBank/DDBJ databases">
        <authorList>
            <consortium name="Pathogen Informatics"/>
            <person name="Sun Q."/>
            <person name="Inoue M."/>
        </authorList>
    </citation>
    <scope>NUCLEOTIDE SEQUENCE [LARGE SCALE GENOMIC DNA]</scope>
</reference>
<evidence type="ECO:0000313" key="2">
    <source>
        <dbReference type="EMBL" id="SOV10074.1"/>
    </source>
</evidence>
<feature type="region of interest" description="Disordered" evidence="1">
    <location>
        <begin position="56"/>
        <end position="105"/>
    </location>
</feature>
<keyword evidence="3" id="KW-1185">Reference proteome</keyword>
<gene>
    <name evidence="2" type="ORF">PGABG01_0100600</name>
</gene>
<protein>
    <submittedName>
        <fullName evidence="2">Stevor PIR protein, putative</fullName>
    </submittedName>
</protein>
<proteinExistence type="predicted"/>
<accession>A0ABY1UGA6</accession>
<name>A0ABY1UGA6_9APIC</name>
<feature type="compositionally biased region" description="Basic and acidic residues" evidence="1">
    <location>
        <begin position="80"/>
        <end position="93"/>
    </location>
</feature>
<sequence>MISYNFKLFIFSIVLGALTLFYNNECHVLYTNIKYKNIVLVQTNLRSLAESSHDLTANDKHENNELSEYSNTNKRKYKKEKYPNDDEKTKEKVPQITNKKFPGTPNKKKYIKEICNNTQGGNSNISPGRLGYLGMQRKLYNDFDGKLELYFRKLSNKSNNKNDKPSQC</sequence>
<evidence type="ECO:0000256" key="1">
    <source>
        <dbReference type="SAM" id="MobiDB-lite"/>
    </source>
</evidence>